<dbReference type="InterPro" id="IPR017900">
    <property type="entry name" value="4Fe4S_Fe_S_CS"/>
</dbReference>
<organism evidence="9 10">
    <name type="scientific">Sphaerotilus microaerophilus</name>
    <dbReference type="NCBI Taxonomy" id="2914710"/>
    <lineage>
        <taxon>Bacteria</taxon>
        <taxon>Pseudomonadati</taxon>
        <taxon>Pseudomonadota</taxon>
        <taxon>Betaproteobacteria</taxon>
        <taxon>Burkholderiales</taxon>
        <taxon>Sphaerotilaceae</taxon>
        <taxon>Sphaerotilus</taxon>
    </lineage>
</organism>
<sequence length="484" mass="53177">MTPPPGPAAPATSPVASPAATTSLFQATAKIYPRAVSGVFARWRWIMVWVTQIIFYGVPWLSWNDRQAVLFDLETPRFYLFALVLQPQDLIFLAGLLVISALALFFFTAVAGRLWCGYACPQSVYTHIFLWMELKTEGDRLARMRLDQQPWGLDKLRRKGGKHAAWIAFSAVTGFTFVGYFLPIRELAMQVATLALTPWATFWIVFYGFATYGNAGWLREQICTYMCPYARFQSTLLDGDSLVIAYDTARGDPRGSRSRKADPKALGLGSCIDCTLCVQVCPTGIDIRDGLQAECIGCAACIDACDDVMDKMGYARGLIRYGTGNGVAQGWTRQQQLARVIRPRVLIYGALLAGSLAAFGYGMAMRPVVGMDVIRDRGMMARIGETGRIENLYRVQLMNRRETATPYQLGVEGPNGLKGLNGLALDEPQVWTLQPGEVRSYTVRLSLPAEAAATPGAHPVTLTLASPGVQGIAVREATTFLVPR</sequence>
<accession>A0ABM7YSN3</accession>
<evidence type="ECO:0000256" key="4">
    <source>
        <dbReference type="ARBA" id="ARBA00022982"/>
    </source>
</evidence>
<evidence type="ECO:0000313" key="9">
    <source>
        <dbReference type="EMBL" id="BDI07629.1"/>
    </source>
</evidence>
<keyword evidence="1" id="KW-0813">Transport</keyword>
<reference evidence="9" key="1">
    <citation type="submission" date="2022-04" db="EMBL/GenBank/DDBJ databases">
        <title>Whole genome sequence of Sphaerotilus sp. FB-5.</title>
        <authorList>
            <person name="Takeda M."/>
            <person name="Narihara S."/>
            <person name="Akimoto M."/>
            <person name="Akimoto R."/>
            <person name="Nishiyashiki S."/>
            <person name="Murakami T."/>
        </authorList>
    </citation>
    <scope>NUCLEOTIDE SEQUENCE</scope>
    <source>
        <strain evidence="9">FB-5</strain>
    </source>
</reference>
<keyword evidence="7" id="KW-0472">Membrane</keyword>
<name>A0ABM7YSN3_9BURK</name>
<keyword evidence="4" id="KW-0249">Electron transport</keyword>
<dbReference type="NCBIfam" id="TIGR02745">
    <property type="entry name" value="ccoG_rdxA_fixG"/>
    <property type="match status" value="1"/>
</dbReference>
<keyword evidence="5" id="KW-0408">Iron</keyword>
<feature type="transmembrane region" description="Helical" evidence="7">
    <location>
        <begin position="345"/>
        <end position="364"/>
    </location>
</feature>
<dbReference type="Pfam" id="PF13746">
    <property type="entry name" value="Fer4_18"/>
    <property type="match status" value="1"/>
</dbReference>
<evidence type="ECO:0000259" key="8">
    <source>
        <dbReference type="PROSITE" id="PS51379"/>
    </source>
</evidence>
<dbReference type="PANTHER" id="PTHR30176:SF3">
    <property type="entry name" value="FERREDOXIN-TYPE PROTEIN NAPH"/>
    <property type="match status" value="1"/>
</dbReference>
<proteinExistence type="predicted"/>
<dbReference type="SUPFAM" id="SSF54862">
    <property type="entry name" value="4Fe-4S ferredoxins"/>
    <property type="match status" value="1"/>
</dbReference>
<keyword evidence="2" id="KW-0004">4Fe-4S</keyword>
<dbReference type="Pfam" id="PF12801">
    <property type="entry name" value="Fer4_5"/>
    <property type="match status" value="1"/>
</dbReference>
<evidence type="ECO:0000256" key="6">
    <source>
        <dbReference type="ARBA" id="ARBA00023014"/>
    </source>
</evidence>
<evidence type="ECO:0000256" key="7">
    <source>
        <dbReference type="SAM" id="Phobius"/>
    </source>
</evidence>
<dbReference type="InterPro" id="IPR009051">
    <property type="entry name" value="Helical_ferredxn"/>
</dbReference>
<dbReference type="InterPro" id="IPR013783">
    <property type="entry name" value="Ig-like_fold"/>
</dbReference>
<gene>
    <name evidence="9" type="ORF">CATMQ487_45990</name>
</gene>
<keyword evidence="7" id="KW-1133">Transmembrane helix</keyword>
<dbReference type="Gene3D" id="1.10.1060.10">
    <property type="entry name" value="Alpha-helical ferredoxin"/>
    <property type="match status" value="1"/>
</dbReference>
<evidence type="ECO:0000256" key="2">
    <source>
        <dbReference type="ARBA" id="ARBA00022485"/>
    </source>
</evidence>
<feature type="transmembrane region" description="Helical" evidence="7">
    <location>
        <begin position="188"/>
        <end position="210"/>
    </location>
</feature>
<feature type="transmembrane region" description="Helical" evidence="7">
    <location>
        <begin position="43"/>
        <end position="63"/>
    </location>
</feature>
<dbReference type="EMBL" id="AP025730">
    <property type="protein sequence ID" value="BDI07629.1"/>
    <property type="molecule type" value="Genomic_DNA"/>
</dbReference>
<evidence type="ECO:0000313" key="10">
    <source>
        <dbReference type="Proteomes" id="UP001057498"/>
    </source>
</evidence>
<dbReference type="Gene3D" id="2.60.40.10">
    <property type="entry name" value="Immunoglobulins"/>
    <property type="match status" value="1"/>
</dbReference>
<dbReference type="PROSITE" id="PS51379">
    <property type="entry name" value="4FE4S_FER_2"/>
    <property type="match status" value="1"/>
</dbReference>
<dbReference type="PANTHER" id="PTHR30176">
    <property type="entry name" value="FERREDOXIN-TYPE PROTEIN NAPH"/>
    <property type="match status" value="1"/>
</dbReference>
<dbReference type="PROSITE" id="PS00198">
    <property type="entry name" value="4FE4S_FER_1"/>
    <property type="match status" value="1"/>
</dbReference>
<keyword evidence="10" id="KW-1185">Reference proteome</keyword>
<protein>
    <submittedName>
        <fullName evidence="9">Ferredoxin</fullName>
    </submittedName>
</protein>
<keyword evidence="3" id="KW-0479">Metal-binding</keyword>
<feature type="transmembrane region" description="Helical" evidence="7">
    <location>
        <begin position="164"/>
        <end position="182"/>
    </location>
</feature>
<evidence type="ECO:0000256" key="5">
    <source>
        <dbReference type="ARBA" id="ARBA00023004"/>
    </source>
</evidence>
<dbReference type="InterPro" id="IPR051684">
    <property type="entry name" value="Electron_Trans/Redox"/>
</dbReference>
<dbReference type="InterPro" id="IPR014116">
    <property type="entry name" value="Cyt_c_oxidase_cbb3_FixG"/>
</dbReference>
<keyword evidence="7" id="KW-0812">Transmembrane</keyword>
<dbReference type="Proteomes" id="UP001057498">
    <property type="component" value="Chromosome"/>
</dbReference>
<dbReference type="Pfam" id="PF11614">
    <property type="entry name" value="FixG_C"/>
    <property type="match status" value="1"/>
</dbReference>
<evidence type="ECO:0000256" key="3">
    <source>
        <dbReference type="ARBA" id="ARBA00022723"/>
    </source>
</evidence>
<evidence type="ECO:0000256" key="1">
    <source>
        <dbReference type="ARBA" id="ARBA00022448"/>
    </source>
</evidence>
<feature type="transmembrane region" description="Helical" evidence="7">
    <location>
        <begin position="90"/>
        <end position="111"/>
    </location>
</feature>
<feature type="domain" description="4Fe-4S ferredoxin-type" evidence="8">
    <location>
        <begin position="262"/>
        <end position="290"/>
    </location>
</feature>
<dbReference type="InterPro" id="IPR032879">
    <property type="entry name" value="FixG_C"/>
</dbReference>
<dbReference type="InterPro" id="IPR017896">
    <property type="entry name" value="4Fe4S_Fe-S-bd"/>
</dbReference>
<keyword evidence="6" id="KW-0411">Iron-sulfur</keyword>
<dbReference type="RefSeq" id="WP_251970805.1">
    <property type="nucleotide sequence ID" value="NZ_AP025730.1"/>
</dbReference>